<accession>A0A4Y7JA34</accession>
<dbReference type="Proteomes" id="UP000316621">
    <property type="component" value="Chromosome 3"/>
</dbReference>
<organism evidence="1 2">
    <name type="scientific">Papaver somniferum</name>
    <name type="common">Opium poppy</name>
    <dbReference type="NCBI Taxonomy" id="3469"/>
    <lineage>
        <taxon>Eukaryota</taxon>
        <taxon>Viridiplantae</taxon>
        <taxon>Streptophyta</taxon>
        <taxon>Embryophyta</taxon>
        <taxon>Tracheophyta</taxon>
        <taxon>Spermatophyta</taxon>
        <taxon>Magnoliopsida</taxon>
        <taxon>Ranunculales</taxon>
        <taxon>Papaveraceae</taxon>
        <taxon>Papaveroideae</taxon>
        <taxon>Papaver</taxon>
    </lineage>
</organism>
<dbReference type="Gramene" id="RZC56589">
    <property type="protein sequence ID" value="RZC56589"/>
    <property type="gene ID" value="C5167_015438"/>
</dbReference>
<keyword evidence="2" id="KW-1185">Reference proteome</keyword>
<reference evidence="1 2" key="1">
    <citation type="journal article" date="2018" name="Science">
        <title>The opium poppy genome and morphinan production.</title>
        <authorList>
            <person name="Guo L."/>
            <person name="Winzer T."/>
            <person name="Yang X."/>
            <person name="Li Y."/>
            <person name="Ning Z."/>
            <person name="He Z."/>
            <person name="Teodor R."/>
            <person name="Lu Y."/>
            <person name="Bowser T.A."/>
            <person name="Graham I.A."/>
            <person name="Ye K."/>
        </authorList>
    </citation>
    <scope>NUCLEOTIDE SEQUENCE [LARGE SCALE GENOMIC DNA]</scope>
    <source>
        <strain evidence="2">cv. HN1</strain>
        <tissue evidence="1">Leaves</tissue>
    </source>
</reference>
<evidence type="ECO:0000313" key="1">
    <source>
        <dbReference type="EMBL" id="RZC56589.1"/>
    </source>
</evidence>
<dbReference type="AlphaFoldDB" id="A0A4Y7JA34"/>
<evidence type="ECO:0000313" key="2">
    <source>
        <dbReference type="Proteomes" id="UP000316621"/>
    </source>
</evidence>
<name>A0A4Y7JA34_PAPSO</name>
<dbReference type="EMBL" id="CM010717">
    <property type="protein sequence ID" value="RZC56589.1"/>
    <property type="molecule type" value="Genomic_DNA"/>
</dbReference>
<protein>
    <submittedName>
        <fullName evidence="1">Uncharacterized protein</fullName>
    </submittedName>
</protein>
<proteinExistence type="predicted"/>
<sequence length="96" mass="11004">MAIGGKNPKNSNSRFKLKSEEAIMVNRHFSAPTNFDSSSNDWMVVPLLWNKGLMEVFSALKHMYRVRMNFVYIHSNYVSTVHHAVEANFKEGTSSH</sequence>
<gene>
    <name evidence="1" type="ORF">C5167_015438</name>
</gene>